<reference evidence="1 2" key="1">
    <citation type="journal article" date="2015" name="Genome Announc.">
        <title>Complete Genome of Geobacter pickeringii G13T, a Metal-Reducing Isolate from Sedimentary Kaolin Deposits.</title>
        <authorList>
            <person name="Badalamenti J.P."/>
            <person name="Bond D.R."/>
        </authorList>
    </citation>
    <scope>NUCLEOTIDE SEQUENCE [LARGE SCALE GENOMIC DNA]</scope>
    <source>
        <strain evidence="1 2">G13</strain>
    </source>
</reference>
<dbReference type="PIRSF" id="PIRSF028304">
    <property type="entry name" value="UCP028304"/>
    <property type="match status" value="1"/>
</dbReference>
<keyword evidence="2" id="KW-1185">Reference proteome</keyword>
<dbReference type="KEGG" id="gpi:GPICK_15140"/>
<dbReference type="Pfam" id="PF05947">
    <property type="entry name" value="T6SS_TssF"/>
    <property type="match status" value="1"/>
</dbReference>
<evidence type="ECO:0000313" key="2">
    <source>
        <dbReference type="Proteomes" id="UP000057609"/>
    </source>
</evidence>
<proteinExistence type="predicted"/>
<dbReference type="AlphaFoldDB" id="A0A0B5BKD0"/>
<dbReference type="NCBIfam" id="TIGR03359">
    <property type="entry name" value="VI_chp_6"/>
    <property type="match status" value="1"/>
</dbReference>
<dbReference type="InterPro" id="IPR010272">
    <property type="entry name" value="T6SS_TssF"/>
</dbReference>
<sequence length="577" mass="62867">MITPHYQEELARLKELGAEFAAAHPALAPLLGGPSADPDVERLLEGVAFQTALLRRKLDDDFPEVVHDLMRLVAPHYLRPVPATTIVAFAPKPSLVQSQTIPAGVQLASVPVEGTRCLFRTTSPVELHPLELLDASFAQPAGRGPAVTLSLQLSGIPLDRWEPRSLRLFLAGDYVPAAELFLILSRHLKRIVLTPAEGGTAAILPAHSLQPAGFADDEPLIPYPPHAFPGYRLLQEYLTAPRRFLFLELTGWERWTGRGSGTRFTVTFELGDLPFPPPRVKRESIALFATPAVNLFPADADPILLDHRAERHLVRPAGLPRGHGQIHSVDRVTGFIRGSATERPYHPFEQFREPSAHHPAFHTSVGTAPVRAGFDVHLSVAYPKGEGLPEPETLSAELTCSNGRLPESLRIGDLREPTASSPDGATFRNLAPVTPALLPPLGKNLLWRLVSHLALNRLSLASADNLRALLSLYLFDGGGDQTALAAHRRRIAGIEAVTAAPADRLVGGHLLRGSEITLTLRGDHFAGPGDLFLFGSVLDRFLGGYAALNSYTRLTVRESVRGEEYPWPPRLGQRPLL</sequence>
<dbReference type="EMBL" id="CP009788">
    <property type="protein sequence ID" value="AJE04516.1"/>
    <property type="molecule type" value="Genomic_DNA"/>
</dbReference>
<name>A0A0B5BKD0_9BACT</name>
<protein>
    <submittedName>
        <fullName evidence="1">Type VI secretion system protein ImpG</fullName>
    </submittedName>
</protein>
<dbReference type="Proteomes" id="UP000057609">
    <property type="component" value="Chromosome"/>
</dbReference>
<evidence type="ECO:0000313" key="1">
    <source>
        <dbReference type="EMBL" id="AJE04516.1"/>
    </source>
</evidence>
<organism evidence="1 2">
    <name type="scientific">Geobacter pickeringii</name>
    <dbReference type="NCBI Taxonomy" id="345632"/>
    <lineage>
        <taxon>Bacteria</taxon>
        <taxon>Pseudomonadati</taxon>
        <taxon>Thermodesulfobacteriota</taxon>
        <taxon>Desulfuromonadia</taxon>
        <taxon>Geobacterales</taxon>
        <taxon>Geobacteraceae</taxon>
        <taxon>Geobacter</taxon>
    </lineage>
</organism>
<dbReference type="OrthoDB" id="9763676at2"/>
<accession>A0A0B5BKD0</accession>
<dbReference type="STRING" id="345632.GPICK_15140"/>
<dbReference type="PANTHER" id="PTHR35370:SF4">
    <property type="entry name" value="TYPE VI SECRETION SYSTEM BASEPLATE SUBUNIT TSSF"/>
    <property type="match status" value="1"/>
</dbReference>
<dbReference type="RefSeq" id="WP_039744601.1">
    <property type="nucleotide sequence ID" value="NZ_CP009788.1"/>
</dbReference>
<dbReference type="PANTHER" id="PTHR35370">
    <property type="entry name" value="CYTOPLASMIC PROTEIN-RELATED-RELATED"/>
    <property type="match status" value="1"/>
</dbReference>
<gene>
    <name evidence="1" type="ORF">GPICK_15140</name>
</gene>
<dbReference type="HOGENOM" id="CLU_028593_2_1_7"/>